<proteinExistence type="predicted"/>
<accession>A0A9Q0IHR6</accession>
<dbReference type="AlphaFoldDB" id="A0A9Q0IHR6"/>
<dbReference type="EMBL" id="JANIIK010000109">
    <property type="protein sequence ID" value="KAJ3597491.1"/>
    <property type="molecule type" value="Genomic_DNA"/>
</dbReference>
<dbReference type="Proteomes" id="UP001148018">
    <property type="component" value="Unassembled WGS sequence"/>
</dbReference>
<name>A0A9Q0IHR6_9TELE</name>
<keyword evidence="3" id="KW-1185">Reference proteome</keyword>
<feature type="compositionally biased region" description="Low complexity" evidence="1">
    <location>
        <begin position="61"/>
        <end position="71"/>
    </location>
</feature>
<feature type="compositionally biased region" description="Pro residues" evidence="1">
    <location>
        <begin position="48"/>
        <end position="59"/>
    </location>
</feature>
<organism evidence="2 3">
    <name type="scientific">Muraenolepis orangiensis</name>
    <name type="common">Patagonian moray cod</name>
    <dbReference type="NCBI Taxonomy" id="630683"/>
    <lineage>
        <taxon>Eukaryota</taxon>
        <taxon>Metazoa</taxon>
        <taxon>Chordata</taxon>
        <taxon>Craniata</taxon>
        <taxon>Vertebrata</taxon>
        <taxon>Euteleostomi</taxon>
        <taxon>Actinopterygii</taxon>
        <taxon>Neopterygii</taxon>
        <taxon>Teleostei</taxon>
        <taxon>Neoteleostei</taxon>
        <taxon>Acanthomorphata</taxon>
        <taxon>Zeiogadaria</taxon>
        <taxon>Gadariae</taxon>
        <taxon>Gadiformes</taxon>
        <taxon>Muraenolepidoidei</taxon>
        <taxon>Muraenolepididae</taxon>
        <taxon>Muraenolepis</taxon>
    </lineage>
</organism>
<protein>
    <submittedName>
        <fullName evidence="2">Uncharacterized protein</fullName>
    </submittedName>
</protein>
<feature type="compositionally biased region" description="Low complexity" evidence="1">
    <location>
        <begin position="14"/>
        <end position="26"/>
    </location>
</feature>
<evidence type="ECO:0000256" key="1">
    <source>
        <dbReference type="SAM" id="MobiDB-lite"/>
    </source>
</evidence>
<comment type="caution">
    <text evidence="2">The sequence shown here is derived from an EMBL/GenBank/DDBJ whole genome shotgun (WGS) entry which is preliminary data.</text>
</comment>
<evidence type="ECO:0000313" key="2">
    <source>
        <dbReference type="EMBL" id="KAJ3597491.1"/>
    </source>
</evidence>
<reference evidence="2" key="1">
    <citation type="submission" date="2022-07" db="EMBL/GenBank/DDBJ databases">
        <title>Chromosome-level genome of Muraenolepis orangiensis.</title>
        <authorList>
            <person name="Kim J."/>
        </authorList>
    </citation>
    <scope>NUCLEOTIDE SEQUENCE</scope>
    <source>
        <strain evidence="2">KU_S4_2022</strain>
        <tissue evidence="2">Muscle</tissue>
    </source>
</reference>
<feature type="compositionally biased region" description="Pro residues" evidence="1">
    <location>
        <begin position="28"/>
        <end position="40"/>
    </location>
</feature>
<gene>
    <name evidence="2" type="ORF">NHX12_001014</name>
</gene>
<sequence>MSALIKRDPGPVGPVGTTSPPACHQQPHPHPSLPGQPPTGPWRLLNPRSPPPTLPPGPGGPADLPAPSTAL</sequence>
<feature type="region of interest" description="Disordered" evidence="1">
    <location>
        <begin position="1"/>
        <end position="71"/>
    </location>
</feature>
<evidence type="ECO:0000313" key="3">
    <source>
        <dbReference type="Proteomes" id="UP001148018"/>
    </source>
</evidence>